<feature type="transmembrane region" description="Helical" evidence="1">
    <location>
        <begin position="349"/>
        <end position="369"/>
    </location>
</feature>
<organism evidence="2 3">
    <name type="scientific">Ferruginibacter yonginensis</name>
    <dbReference type="NCBI Taxonomy" id="1310416"/>
    <lineage>
        <taxon>Bacteria</taxon>
        <taxon>Pseudomonadati</taxon>
        <taxon>Bacteroidota</taxon>
        <taxon>Chitinophagia</taxon>
        <taxon>Chitinophagales</taxon>
        <taxon>Chitinophagaceae</taxon>
        <taxon>Ferruginibacter</taxon>
    </lineage>
</organism>
<reference evidence="3" key="1">
    <citation type="journal article" date="2019" name="Int. J. Syst. Evol. Microbiol.">
        <title>The Global Catalogue of Microorganisms (GCM) 10K type strain sequencing project: providing services to taxonomists for standard genome sequencing and annotation.</title>
        <authorList>
            <consortium name="The Broad Institute Genomics Platform"/>
            <consortium name="The Broad Institute Genome Sequencing Center for Infectious Disease"/>
            <person name="Wu L."/>
            <person name="Ma J."/>
        </authorList>
    </citation>
    <scope>NUCLEOTIDE SEQUENCE [LARGE SCALE GENOMIC DNA]</scope>
    <source>
        <strain evidence="3">CECT 8289</strain>
    </source>
</reference>
<feature type="transmembrane region" description="Helical" evidence="1">
    <location>
        <begin position="413"/>
        <end position="432"/>
    </location>
</feature>
<dbReference type="RefSeq" id="WP_379708383.1">
    <property type="nucleotide sequence ID" value="NZ_JBHSCZ010000002.1"/>
</dbReference>
<feature type="transmembrane region" description="Helical" evidence="1">
    <location>
        <begin position="381"/>
        <end position="407"/>
    </location>
</feature>
<evidence type="ECO:0000313" key="3">
    <source>
        <dbReference type="Proteomes" id="UP001595907"/>
    </source>
</evidence>
<proteinExistence type="predicted"/>
<evidence type="ECO:0000256" key="1">
    <source>
        <dbReference type="SAM" id="Phobius"/>
    </source>
</evidence>
<keyword evidence="1" id="KW-0812">Transmembrane</keyword>
<gene>
    <name evidence="2" type="ORF">ACFOWM_07370</name>
</gene>
<accession>A0ABV8QSS0</accession>
<feature type="transmembrane region" description="Helical" evidence="1">
    <location>
        <begin position="124"/>
        <end position="149"/>
    </location>
</feature>
<keyword evidence="1" id="KW-0472">Membrane</keyword>
<feature type="transmembrane region" description="Helical" evidence="1">
    <location>
        <begin position="214"/>
        <end position="229"/>
    </location>
</feature>
<dbReference type="EMBL" id="JBHSCZ010000002">
    <property type="protein sequence ID" value="MFC4262690.1"/>
    <property type="molecule type" value="Genomic_DNA"/>
</dbReference>
<keyword evidence="1" id="KW-1133">Transmembrane helix</keyword>
<name>A0ABV8QSS0_9BACT</name>
<feature type="transmembrane region" description="Helical" evidence="1">
    <location>
        <begin position="37"/>
        <end position="60"/>
    </location>
</feature>
<feature type="transmembrane region" description="Helical" evidence="1">
    <location>
        <begin position="235"/>
        <end position="252"/>
    </location>
</feature>
<sequence length="445" mass="50530">MVITLFDYLLFPLYFLILFFIVLRKAEKYKGTILRKYFLNTFYIHIFGCVIHAMVLQYYYGSGDAFGYFDGGHFIKQSVFNSGKFIGVFFLDGQSLSQLPGTENMSAYAYGNLFATSSLSAMKFMGFFSIFSFSHFLINALFFGFISFIGTWKLFCVFNDLSKRSIEKPLANFIIFTPTIWFWGSGAGKDSIALGFLGILLFSLYQLFIKKERIIINIIYAIISLYLLSGIKVALIGIVSVSIGAYFILNIIQKSKNILLRFTLIIIAIAGLIGFIFISINAINDSLEETAQLIQSNIENYSIAESEESKGGFAPLNFDISPVGILIATPATVFSTLYRPFLWETRKPIMFLSALESFIMLCSFLYMLFKSKFFGFFKTLLTDPCVMFCFVFCTLMAMIVGFTTFNFGTLVRYRLPLLPFYIFMILLINNHIKSNKNTSDKAILG</sequence>
<comment type="caution">
    <text evidence="2">The sequence shown here is derived from an EMBL/GenBank/DDBJ whole genome shotgun (WGS) entry which is preliminary data.</text>
</comment>
<keyword evidence="3" id="KW-1185">Reference proteome</keyword>
<feature type="transmembrane region" description="Helical" evidence="1">
    <location>
        <begin position="192"/>
        <end position="209"/>
    </location>
</feature>
<feature type="transmembrane region" description="Helical" evidence="1">
    <location>
        <begin position="170"/>
        <end position="186"/>
    </location>
</feature>
<dbReference type="Proteomes" id="UP001595907">
    <property type="component" value="Unassembled WGS sequence"/>
</dbReference>
<evidence type="ECO:0000313" key="2">
    <source>
        <dbReference type="EMBL" id="MFC4262690.1"/>
    </source>
</evidence>
<feature type="transmembrane region" description="Helical" evidence="1">
    <location>
        <begin position="259"/>
        <end position="283"/>
    </location>
</feature>
<protein>
    <submittedName>
        <fullName evidence="2">Uncharacterized protein</fullName>
    </submittedName>
</protein>
<feature type="transmembrane region" description="Helical" evidence="1">
    <location>
        <begin position="6"/>
        <end position="25"/>
    </location>
</feature>